<evidence type="ECO:0000256" key="1">
    <source>
        <dbReference type="ARBA" id="ARBA00022729"/>
    </source>
</evidence>
<dbReference type="GeneID" id="93665914"/>
<geneLocation type="plasmid" evidence="6">
    <name>pcar9p</name>
</geneLocation>
<dbReference type="InterPro" id="IPR011519">
    <property type="entry name" value="UnbV_ASPIC"/>
</dbReference>
<reference evidence="5 6" key="2">
    <citation type="submission" date="2017-11" db="EMBL/GenBank/DDBJ databases">
        <authorList>
            <person name="Han C.G."/>
        </authorList>
    </citation>
    <scope>NUCLEOTIDE SEQUENCE [LARGE SCALE GENOMIC DNA]</scope>
    <source>
        <strain evidence="6">ATCC 43555</strain>
        <strain evidence="5">ATCC43555</strain>
        <plasmid evidence="6">Plasmid pcar9p</plasmid>
    </source>
</reference>
<evidence type="ECO:0000313" key="6">
    <source>
        <dbReference type="Proteomes" id="UP000238288"/>
    </source>
</evidence>
<dbReference type="AlphaFoldDB" id="A0A2K4XFX6"/>
<geneLocation type="plasmid" evidence="5">
    <name>PCAR9p</name>
</geneLocation>
<name>A0A2K4XFX6_PSEVC</name>
<dbReference type="EMBL" id="LT965930">
    <property type="protein sequence ID" value="SOU43219.1"/>
    <property type="molecule type" value="Genomic_DNA"/>
</dbReference>
<dbReference type="OrthoDB" id="100785at2"/>
<evidence type="ECO:0000256" key="2">
    <source>
        <dbReference type="SAM" id="SignalP"/>
    </source>
</evidence>
<gene>
    <name evidence="5" type="ORF">PCAR9_P0024</name>
    <name evidence="4" type="ORF">PCARR_a3503</name>
</gene>
<dbReference type="PANTHER" id="PTHR16026">
    <property type="entry name" value="CARTILAGE ACIDIC PROTEIN 1"/>
    <property type="match status" value="1"/>
</dbReference>
<dbReference type="Proteomes" id="UP000238288">
    <property type="component" value="Plasmid PCAR9p"/>
</dbReference>
<evidence type="ECO:0000313" key="4">
    <source>
        <dbReference type="EMBL" id="MBE0381700.1"/>
    </source>
</evidence>
<dbReference type="Proteomes" id="UP000615003">
    <property type="component" value="Unassembled WGS sequence"/>
</dbReference>
<feature type="chain" id="PRO_5014355829" evidence="2">
    <location>
        <begin position="28"/>
        <end position="623"/>
    </location>
</feature>
<dbReference type="InterPro" id="IPR028994">
    <property type="entry name" value="Integrin_alpha_N"/>
</dbReference>
<evidence type="ECO:0000313" key="7">
    <source>
        <dbReference type="Proteomes" id="UP000615003"/>
    </source>
</evidence>
<dbReference type="Gene3D" id="2.130.10.130">
    <property type="entry name" value="Integrin alpha, N-terminal"/>
    <property type="match status" value="2"/>
</dbReference>
<feature type="domain" description="ASPIC/UnbV" evidence="3">
    <location>
        <begin position="555"/>
        <end position="619"/>
    </location>
</feature>
<dbReference type="InterPro" id="IPR013517">
    <property type="entry name" value="FG-GAP"/>
</dbReference>
<accession>A0A2K4XFX6</accession>
<dbReference type="EMBL" id="AQGW01000016">
    <property type="protein sequence ID" value="MBE0381700.1"/>
    <property type="molecule type" value="Genomic_DNA"/>
</dbReference>
<feature type="signal peptide" evidence="2">
    <location>
        <begin position="1"/>
        <end position="27"/>
    </location>
</feature>
<dbReference type="PANTHER" id="PTHR16026:SF0">
    <property type="entry name" value="CARTILAGE ACIDIC PROTEIN 1"/>
    <property type="match status" value="1"/>
</dbReference>
<proteinExistence type="predicted"/>
<dbReference type="SUPFAM" id="SSF69318">
    <property type="entry name" value="Integrin alpha N-terminal domain"/>
    <property type="match status" value="2"/>
</dbReference>
<keyword evidence="5" id="KW-0614">Plasmid</keyword>
<dbReference type="Pfam" id="PF07593">
    <property type="entry name" value="UnbV_ASPIC"/>
    <property type="match status" value="1"/>
</dbReference>
<keyword evidence="7" id="KW-1185">Reference proteome</keyword>
<evidence type="ECO:0000259" key="3">
    <source>
        <dbReference type="Pfam" id="PF07593"/>
    </source>
</evidence>
<reference evidence="4 7" key="1">
    <citation type="submission" date="2015-06" db="EMBL/GenBank/DDBJ databases">
        <title>Genome sequence of Pseudoalteromonas carrageenovora.</title>
        <authorList>
            <person name="Xie B.-B."/>
            <person name="Rong J.-C."/>
            <person name="Qin Q.-L."/>
            <person name="Zhang Y.-Z."/>
        </authorList>
    </citation>
    <scope>NUCLEOTIDE SEQUENCE [LARGE SCALE GENOMIC DNA]</scope>
    <source>
        <strain evidence="4 7">IAM 12662</strain>
    </source>
</reference>
<keyword evidence="1 2" id="KW-0732">Signal</keyword>
<protein>
    <submittedName>
        <fullName evidence="5">UnbV_ASPIC associated to VCBS repeats</fullName>
    </submittedName>
</protein>
<dbReference type="RefSeq" id="WP_104644283.1">
    <property type="nucleotide sequence ID" value="NZ_AQGW01000016.1"/>
</dbReference>
<sequence length="623" mass="68475">MKVKTVVWHVSLLCMGASILGCQQVSALAGAQLTPGKTLFTEQHQAIKLENKNRRKWDNALISDLDQDGYPDLLLTDHGYTIRLYWNNKGVYDKGRDLIVGDMHGIGVGDYDKDGKMDILLSRGGGSGSNARNAKLFHFNKREIIEGGEFLPKLPTLRGRTSKFFDANNDGYLDLLLMGFPQANSGKQTSNFIYKNDGTGNITHATDLPKTNRDGQKVLITDFNNDKIDDLVIYGDGALRVLKGNGDFTFSDVTANVLPNKIMDVTGVSEIDFDNDGDFDLYISRANPLQAGDTFFDPKRHTFGFYTKRGPFKYDDLLIGDTLNLVNYQSPYPNQDVFVGEGTYKYKFEGERHSGQNVNIVSSNGLGWADTQPNKGLYVGYIGNNKWRMAGNTFSPTTGVVTGVKHYTVNKKPVAPSDLLLKNESEKFVDVSAKAGIKTNLNTTGVSVGDFNNNGYQDLFVVKQGNLVTPTSQILYLNNGDNTFNQATHSGLITNTLGTIGSGANVLDYNLDGQVDIIMNNDRGQWHLFSNQANNSNHYALLRISNSLKHNASAIRAIATLKACGKTLTRRVSPDAAPYTQSFDNVVHFGLGPCNEIDNVSVRYSNGEVISKSKVGTDKVTDL</sequence>
<dbReference type="PROSITE" id="PS51257">
    <property type="entry name" value="PROKAR_LIPOPROTEIN"/>
    <property type="match status" value="1"/>
</dbReference>
<organism evidence="5 6">
    <name type="scientific">Pseudoalteromonas carrageenovora IAM 12662</name>
    <dbReference type="NCBI Taxonomy" id="1314868"/>
    <lineage>
        <taxon>Bacteria</taxon>
        <taxon>Pseudomonadati</taxon>
        <taxon>Pseudomonadota</taxon>
        <taxon>Gammaproteobacteria</taxon>
        <taxon>Alteromonadales</taxon>
        <taxon>Pseudoalteromonadaceae</taxon>
        <taxon>Pseudoalteromonas</taxon>
    </lineage>
</organism>
<dbReference type="InterPro" id="IPR027039">
    <property type="entry name" value="Crtac1"/>
</dbReference>
<evidence type="ECO:0000313" key="5">
    <source>
        <dbReference type="EMBL" id="SOU43219.1"/>
    </source>
</evidence>
<dbReference type="Pfam" id="PF13517">
    <property type="entry name" value="FG-GAP_3"/>
    <property type="match status" value="2"/>
</dbReference>